<dbReference type="STRING" id="1526.SAMN02910262_01409"/>
<evidence type="ECO:0000256" key="2">
    <source>
        <dbReference type="ARBA" id="ARBA00024867"/>
    </source>
</evidence>
<protein>
    <recommendedName>
        <fullName evidence="1">Stage 0 sporulation protein A homolog</fullName>
    </recommendedName>
</protein>
<keyword evidence="3" id="KW-0597">Phosphoprotein</keyword>
<reference evidence="7 8" key="1">
    <citation type="submission" date="2016-10" db="EMBL/GenBank/DDBJ databases">
        <authorList>
            <person name="de Groot N.N."/>
        </authorList>
    </citation>
    <scope>NUCLEOTIDE SEQUENCE [LARGE SCALE GENOMIC DNA]</scope>
    <source>
        <strain evidence="7 8">KH1P1</strain>
    </source>
</reference>
<dbReference type="PROSITE" id="PS50110">
    <property type="entry name" value="RESPONSE_REGULATORY"/>
    <property type="match status" value="1"/>
</dbReference>
<feature type="domain" description="Response regulatory" evidence="5">
    <location>
        <begin position="2"/>
        <end position="116"/>
    </location>
</feature>
<evidence type="ECO:0000256" key="3">
    <source>
        <dbReference type="PROSITE-ProRule" id="PRU00169"/>
    </source>
</evidence>
<feature type="domain" description="HTH LytTR-type" evidence="6">
    <location>
        <begin position="166"/>
        <end position="271"/>
    </location>
</feature>
<dbReference type="InterPro" id="IPR001789">
    <property type="entry name" value="Sig_transdc_resp-reg_receiver"/>
</dbReference>
<dbReference type="SMART" id="SM00448">
    <property type="entry name" value="REC"/>
    <property type="match status" value="1"/>
</dbReference>
<dbReference type="SMART" id="SM00850">
    <property type="entry name" value="LytTR"/>
    <property type="match status" value="1"/>
</dbReference>
<dbReference type="Pfam" id="PF00072">
    <property type="entry name" value="Response_reg"/>
    <property type="match status" value="1"/>
</dbReference>
<feature type="compositionally biased region" description="Low complexity" evidence="4">
    <location>
        <begin position="122"/>
        <end position="143"/>
    </location>
</feature>
<dbReference type="Gene3D" id="2.40.50.1020">
    <property type="entry name" value="LytTr DNA-binding domain"/>
    <property type="match status" value="1"/>
</dbReference>
<dbReference type="Pfam" id="PF04397">
    <property type="entry name" value="LytTR"/>
    <property type="match status" value="1"/>
</dbReference>
<dbReference type="PANTHER" id="PTHR37299:SF1">
    <property type="entry name" value="STAGE 0 SPORULATION PROTEIN A HOMOLOG"/>
    <property type="match status" value="1"/>
</dbReference>
<evidence type="ECO:0000256" key="1">
    <source>
        <dbReference type="ARBA" id="ARBA00018672"/>
    </source>
</evidence>
<dbReference type="SUPFAM" id="SSF52172">
    <property type="entry name" value="CheY-like"/>
    <property type="match status" value="1"/>
</dbReference>
<dbReference type="PROSITE" id="PS50930">
    <property type="entry name" value="HTH_LYTTR"/>
    <property type="match status" value="1"/>
</dbReference>
<dbReference type="GO" id="GO:0003677">
    <property type="term" value="F:DNA binding"/>
    <property type="evidence" value="ECO:0007669"/>
    <property type="project" value="InterPro"/>
</dbReference>
<keyword evidence="8" id="KW-1185">Reference proteome</keyword>
<dbReference type="Gene3D" id="3.40.50.2300">
    <property type="match status" value="1"/>
</dbReference>
<dbReference type="InterPro" id="IPR007492">
    <property type="entry name" value="LytTR_DNA-bd_dom"/>
</dbReference>
<dbReference type="GO" id="GO:0000156">
    <property type="term" value="F:phosphorelay response regulator activity"/>
    <property type="evidence" value="ECO:0007669"/>
    <property type="project" value="InterPro"/>
</dbReference>
<proteinExistence type="predicted"/>
<name>A0A1I0D042_9FIRM</name>
<dbReference type="InterPro" id="IPR011006">
    <property type="entry name" value="CheY-like_superfamily"/>
</dbReference>
<evidence type="ECO:0000313" key="7">
    <source>
        <dbReference type="EMBL" id="SET25095.1"/>
    </source>
</evidence>
<evidence type="ECO:0000259" key="5">
    <source>
        <dbReference type="PROSITE" id="PS50110"/>
    </source>
</evidence>
<dbReference type="InterPro" id="IPR046947">
    <property type="entry name" value="LytR-like"/>
</dbReference>
<accession>A0A1I0D042</accession>
<sequence>MKIAVVDDERPARSELIWLLQQCEPEAGIQEASTADAFLKLLEEEHFDVCFVDINLNGANGTTLASMVRSKAPDTKIVFATAYREYAVKAFELGALDYVLKPFDLERIRKTMERVRTWRNPAASENGAGAGADAAHTAHTPHTAEQDIPAGNDRSHELSAEKPDSILLTLGTGFRIVEVKDIIYIEAQNRQCLVHTKNGSFEQKETLGYYEQKLARHRFFRIHKSYLINLDRLEEMVPGYNNGYSVRMKGRDEQLPIGRTQLKDFRSLFGK</sequence>
<dbReference type="AlphaFoldDB" id="A0A1I0D042"/>
<dbReference type="EMBL" id="FOIL01000009">
    <property type="protein sequence ID" value="SET25095.1"/>
    <property type="molecule type" value="Genomic_DNA"/>
</dbReference>
<dbReference type="PANTHER" id="PTHR37299">
    <property type="entry name" value="TRANSCRIPTIONAL REGULATOR-RELATED"/>
    <property type="match status" value="1"/>
</dbReference>
<evidence type="ECO:0000256" key="4">
    <source>
        <dbReference type="SAM" id="MobiDB-lite"/>
    </source>
</evidence>
<gene>
    <name evidence="7" type="ORF">SAMN04487771_100939</name>
</gene>
<evidence type="ECO:0000313" key="8">
    <source>
        <dbReference type="Proteomes" id="UP000199820"/>
    </source>
</evidence>
<dbReference type="OrthoDB" id="9809318at2"/>
<feature type="region of interest" description="Disordered" evidence="4">
    <location>
        <begin position="119"/>
        <end position="157"/>
    </location>
</feature>
<dbReference type="Proteomes" id="UP000199820">
    <property type="component" value="Unassembled WGS sequence"/>
</dbReference>
<comment type="function">
    <text evidence="2">May play the central regulatory role in sporulation. It may be an element of the effector pathway responsible for the activation of sporulation genes in response to nutritional stress. Spo0A may act in concert with spo0H (a sigma factor) to control the expression of some genes that are critical to the sporulation process.</text>
</comment>
<evidence type="ECO:0000259" key="6">
    <source>
        <dbReference type="PROSITE" id="PS50930"/>
    </source>
</evidence>
<dbReference type="RefSeq" id="WP_074648984.1">
    <property type="nucleotide sequence ID" value="NZ_FOIL01000009.1"/>
</dbReference>
<organism evidence="7 8">
    <name type="scientific">[Clostridium] aminophilum</name>
    <dbReference type="NCBI Taxonomy" id="1526"/>
    <lineage>
        <taxon>Bacteria</taxon>
        <taxon>Bacillati</taxon>
        <taxon>Bacillota</taxon>
        <taxon>Clostridia</taxon>
        <taxon>Lachnospirales</taxon>
        <taxon>Lachnospiraceae</taxon>
    </lineage>
</organism>
<feature type="modified residue" description="4-aspartylphosphate" evidence="3">
    <location>
        <position position="53"/>
    </location>
</feature>